<sequence length="282" mass="30853">MHTPPAIYTLDAASDTNLIWSGPSRPELAIPHPVQLSRMGGSTFDSEQLMMKRNEIINRLAPLTLLDDDDLEDGVGHVSYTVASSVLDDRGELHPVTVVASPQTRGLPHISTTNLSSVQMSATTAEGPINVTVESSLSKSCHRAPGVTLMQLTSAVTARETSLLSSESPPLATVQSDCSIMQVKDSLNQSLPTPAVQRSQAPLPLCAVPLVFDSNIIRERIGVSSTGINQQLVAELRIPQREMNRLDQTLVHRLYVYFVSFVRWIGKLSKSKLLIHLERRCK</sequence>
<organism evidence="1 2">
    <name type="scientific">Dictyocaulus viviparus</name>
    <name type="common">Bovine lungworm</name>
    <dbReference type="NCBI Taxonomy" id="29172"/>
    <lineage>
        <taxon>Eukaryota</taxon>
        <taxon>Metazoa</taxon>
        <taxon>Ecdysozoa</taxon>
        <taxon>Nematoda</taxon>
        <taxon>Chromadorea</taxon>
        <taxon>Rhabditida</taxon>
        <taxon>Rhabditina</taxon>
        <taxon>Rhabditomorpha</taxon>
        <taxon>Strongyloidea</taxon>
        <taxon>Metastrongylidae</taxon>
        <taxon>Dictyocaulus</taxon>
    </lineage>
</organism>
<evidence type="ECO:0000313" key="1">
    <source>
        <dbReference type="EMBL" id="KJH46812.1"/>
    </source>
</evidence>
<name>A0A0D8XSP2_DICVI</name>
<gene>
    <name evidence="1" type="ORF">DICVIV_07138</name>
</gene>
<dbReference type="EMBL" id="KN716334">
    <property type="protein sequence ID" value="KJH46812.1"/>
    <property type="molecule type" value="Genomic_DNA"/>
</dbReference>
<dbReference type="STRING" id="29172.A0A0D8XSP2"/>
<protein>
    <submittedName>
        <fullName evidence="1">Uncharacterized protein</fullName>
    </submittedName>
</protein>
<accession>A0A0D8XSP2</accession>
<proteinExistence type="predicted"/>
<dbReference type="Proteomes" id="UP000053766">
    <property type="component" value="Unassembled WGS sequence"/>
</dbReference>
<dbReference type="AlphaFoldDB" id="A0A0D8XSP2"/>
<dbReference type="OrthoDB" id="10067217at2759"/>
<reference evidence="2" key="2">
    <citation type="journal article" date="2016" name="Sci. Rep.">
        <title>Dictyocaulus viviparus genome, variome and transcriptome elucidate lungworm biology and support future intervention.</title>
        <authorList>
            <person name="McNulty S.N."/>
            <person name="Strube C."/>
            <person name="Rosa B.A."/>
            <person name="Martin J.C."/>
            <person name="Tyagi R."/>
            <person name="Choi Y.J."/>
            <person name="Wang Q."/>
            <person name="Hallsworth Pepin K."/>
            <person name="Zhang X."/>
            <person name="Ozersky P."/>
            <person name="Wilson R.K."/>
            <person name="Sternberg P.W."/>
            <person name="Gasser R.B."/>
            <person name="Mitreva M."/>
        </authorList>
    </citation>
    <scope>NUCLEOTIDE SEQUENCE [LARGE SCALE GENOMIC DNA]</scope>
    <source>
        <strain evidence="2">HannoverDv2000</strain>
    </source>
</reference>
<keyword evidence="2" id="KW-1185">Reference proteome</keyword>
<evidence type="ECO:0000313" key="2">
    <source>
        <dbReference type="Proteomes" id="UP000053766"/>
    </source>
</evidence>
<reference evidence="1 2" key="1">
    <citation type="submission" date="2013-11" db="EMBL/GenBank/DDBJ databases">
        <title>Draft genome of the bovine lungworm Dictyocaulus viviparus.</title>
        <authorList>
            <person name="Mitreva M."/>
        </authorList>
    </citation>
    <scope>NUCLEOTIDE SEQUENCE [LARGE SCALE GENOMIC DNA]</scope>
    <source>
        <strain evidence="1 2">HannoverDv2000</strain>
    </source>
</reference>